<dbReference type="PANTHER" id="PTHR13326">
    <property type="entry name" value="TRNA PSEUDOURIDINE SYNTHASE D"/>
    <property type="match status" value="1"/>
</dbReference>
<dbReference type="PANTHER" id="PTHR13326:SF31">
    <property type="entry name" value="PSEUDOURIDYLATE SYNTHASE 7 HOMOLOG"/>
    <property type="match status" value="1"/>
</dbReference>
<dbReference type="Gene3D" id="3.30.2350.20">
    <property type="entry name" value="TruD, catalytic domain"/>
    <property type="match status" value="2"/>
</dbReference>
<feature type="compositionally biased region" description="Basic residues" evidence="5">
    <location>
        <begin position="26"/>
        <end position="35"/>
    </location>
</feature>
<comment type="catalytic activity">
    <reaction evidence="4">
        <text>a uridine in tRNA = a pseudouridine in tRNA</text>
        <dbReference type="Rhea" id="RHEA:54572"/>
        <dbReference type="Rhea" id="RHEA-COMP:13339"/>
        <dbReference type="Rhea" id="RHEA-COMP:13934"/>
        <dbReference type="ChEBI" id="CHEBI:65314"/>
        <dbReference type="ChEBI" id="CHEBI:65315"/>
    </reaction>
</comment>
<feature type="compositionally biased region" description="Low complexity" evidence="5">
    <location>
        <begin position="669"/>
        <end position="682"/>
    </location>
</feature>
<dbReference type="Proteomes" id="UP001627154">
    <property type="component" value="Unassembled WGS sequence"/>
</dbReference>
<feature type="domain" description="R3H" evidence="7">
    <location>
        <begin position="132"/>
        <end position="200"/>
    </location>
</feature>
<evidence type="ECO:0008006" key="10">
    <source>
        <dbReference type="Google" id="ProtNLM"/>
    </source>
</evidence>
<evidence type="ECO:0000256" key="4">
    <source>
        <dbReference type="ARBA" id="ARBA00036943"/>
    </source>
</evidence>
<evidence type="ECO:0000313" key="9">
    <source>
        <dbReference type="Proteomes" id="UP001627154"/>
    </source>
</evidence>
<gene>
    <name evidence="8" type="ORF">TKK_003214</name>
</gene>
<dbReference type="GO" id="GO:0003676">
    <property type="term" value="F:nucleic acid binding"/>
    <property type="evidence" value="ECO:0007669"/>
    <property type="project" value="UniProtKB-UniRule"/>
</dbReference>
<keyword evidence="9" id="KW-1185">Reference proteome</keyword>
<dbReference type="GO" id="GO:0008033">
    <property type="term" value="P:tRNA processing"/>
    <property type="evidence" value="ECO:0007669"/>
    <property type="project" value="UniProtKB-KW"/>
</dbReference>
<feature type="compositionally biased region" description="Basic and acidic residues" evidence="5">
    <location>
        <begin position="719"/>
        <end position="734"/>
    </location>
</feature>
<dbReference type="PROSITE" id="PS51061">
    <property type="entry name" value="R3H"/>
    <property type="match status" value="1"/>
</dbReference>
<keyword evidence="2" id="KW-0819">tRNA processing</keyword>
<dbReference type="PROSITE" id="PS50984">
    <property type="entry name" value="TRUD"/>
    <property type="match status" value="1"/>
</dbReference>
<dbReference type="FunFam" id="3.30.2350.20:FF:000003">
    <property type="entry name" value="Pseudouridylate synthase 7 homolog"/>
    <property type="match status" value="1"/>
</dbReference>
<dbReference type="SUPFAM" id="SSF55120">
    <property type="entry name" value="Pseudouridine synthase"/>
    <property type="match status" value="1"/>
</dbReference>
<reference evidence="8 9" key="1">
    <citation type="journal article" date="2024" name="bioRxiv">
        <title>A reference genome for Trichogramma kaykai: A tiny desert-dwelling parasitoid wasp with competing sex-ratio distorters.</title>
        <authorList>
            <person name="Culotta J."/>
            <person name="Lindsey A.R."/>
        </authorList>
    </citation>
    <scope>NUCLEOTIDE SEQUENCE [LARGE SCALE GENOMIC DNA]</scope>
    <source>
        <strain evidence="8 9">KSX58</strain>
    </source>
</reference>
<feature type="compositionally biased region" description="Basic and acidic residues" evidence="5">
    <location>
        <begin position="506"/>
        <end position="532"/>
    </location>
</feature>
<feature type="region of interest" description="Disordered" evidence="5">
    <location>
        <begin position="668"/>
        <end position="748"/>
    </location>
</feature>
<dbReference type="GO" id="GO:0001522">
    <property type="term" value="P:pseudouridine synthesis"/>
    <property type="evidence" value="ECO:0007669"/>
    <property type="project" value="UniProtKB-ARBA"/>
</dbReference>
<dbReference type="NCBIfam" id="TIGR00094">
    <property type="entry name" value="tRNA_TruD_broad"/>
    <property type="match status" value="1"/>
</dbReference>
<dbReference type="Pfam" id="PF01142">
    <property type="entry name" value="TruD"/>
    <property type="match status" value="1"/>
</dbReference>
<evidence type="ECO:0000256" key="1">
    <source>
        <dbReference type="ARBA" id="ARBA00007953"/>
    </source>
</evidence>
<dbReference type="AlphaFoldDB" id="A0ABD2XFP4"/>
<comment type="similarity">
    <text evidence="1">Belongs to the pseudouridine synthase TruD family.</text>
</comment>
<feature type="region of interest" description="Disordered" evidence="5">
    <location>
        <begin position="472"/>
        <end position="532"/>
    </location>
</feature>
<evidence type="ECO:0000259" key="7">
    <source>
        <dbReference type="PROSITE" id="PS51061"/>
    </source>
</evidence>
<evidence type="ECO:0000259" key="6">
    <source>
        <dbReference type="PROSITE" id="PS50984"/>
    </source>
</evidence>
<evidence type="ECO:0000256" key="2">
    <source>
        <dbReference type="ARBA" id="ARBA00022694"/>
    </source>
</evidence>
<feature type="region of interest" description="Disordered" evidence="5">
    <location>
        <begin position="1"/>
        <end position="63"/>
    </location>
</feature>
<evidence type="ECO:0000313" key="8">
    <source>
        <dbReference type="EMBL" id="KAL3404242.1"/>
    </source>
</evidence>
<dbReference type="InterPro" id="IPR001374">
    <property type="entry name" value="R3H_dom"/>
</dbReference>
<dbReference type="PIRSF" id="PIRSF037016">
    <property type="entry name" value="Pseudouridin_synth_euk_prd"/>
    <property type="match status" value="1"/>
</dbReference>
<dbReference type="EMBL" id="JBJJXI010000026">
    <property type="protein sequence ID" value="KAL3404242.1"/>
    <property type="molecule type" value="Genomic_DNA"/>
</dbReference>
<comment type="caution">
    <text evidence="8">The sequence shown here is derived from an EMBL/GenBank/DDBJ whole genome shotgun (WGS) entry which is preliminary data.</text>
</comment>
<proteinExistence type="inferred from homology"/>
<dbReference type="InterPro" id="IPR020103">
    <property type="entry name" value="PsdUridine_synth_cat_dom_sf"/>
</dbReference>
<name>A0ABD2XFP4_9HYME</name>
<sequence length="748" mass="84494">MPREHRDGEKGVSTTGGGDSAGDKHHDKKPRKFNSHFRGGNRGGRYYGKNRYHGGGDNRRHYYKKPRYDVGERLKEVDLGITEYVGNAEGFNGTMKERFTDFVVHEISSNGEIAQLNNQDIPPEPEDLENLEDLKKKIPESVWDQLQTLADKSESVEIDVTDMDKAQRRAVHVIVKKITEVTSETKDIGSKKVMVFSKPYPNKFGTRQTDNRKDWSVRGGDYCHFVLHKVNMDTMDALNQMSKVLRVKSSIFNYAGTKDRRAKTTQWISVKKMNPKSIMHAARVVKGAFVGNFKFEKEPLKLGKLEGNRFTIALRNVTVADDVVEKAMTSLRDHGYINYYGLQRFGTIATIPTHVIGKALLQGKFQEAIDLILKPRDGEQDYNLVEARKTYQNTKDARLAYQKIGRNDKIEAKLLWGINIHGMNNPQGALDMVPRNTILMYIHSYQSYVWNLIVSKRIKEFGLKPVVGDLVYENPDSKDDVETVAEEQQTTEESTKAETNENSDNAEVKKEDSPVEEKTKTTEKNESENELPKVKVLTEADLSSYTIFDVVMPQPGWKVTYPSYAKAWFDEHLEKDGLTTDLKQKNKKYTLSGSYRKIVQKPENLSWNLLRYANKIDDLLISDIDELKDVKAPVDNPEGKFKALVIQMSLKPSSYATMALREVLKRDTSSQTHAAQSAAFHAAHAEDSDGTPHVETLKLDSTEDESNDKPPTSEESGVEDSKLNGKLESLKEDPINDSGIDSGAVISA</sequence>
<protein>
    <recommendedName>
        <fullName evidence="10">TRUD domain-containing protein</fullName>
    </recommendedName>
</protein>
<dbReference type="GO" id="GO:0009982">
    <property type="term" value="F:pseudouridine synthase activity"/>
    <property type="evidence" value="ECO:0007669"/>
    <property type="project" value="UniProtKB-ARBA"/>
</dbReference>
<dbReference type="InterPro" id="IPR001656">
    <property type="entry name" value="PsdUridine_synth_TruD"/>
</dbReference>
<keyword evidence="3" id="KW-0413">Isomerase</keyword>
<feature type="compositionally biased region" description="Basic and acidic residues" evidence="5">
    <location>
        <begin position="1"/>
        <end position="10"/>
    </location>
</feature>
<feature type="domain" description="TRUD" evidence="6">
    <location>
        <begin position="335"/>
        <end position="601"/>
    </location>
</feature>
<organism evidence="8 9">
    <name type="scientific">Trichogramma kaykai</name>
    <dbReference type="NCBI Taxonomy" id="54128"/>
    <lineage>
        <taxon>Eukaryota</taxon>
        <taxon>Metazoa</taxon>
        <taxon>Ecdysozoa</taxon>
        <taxon>Arthropoda</taxon>
        <taxon>Hexapoda</taxon>
        <taxon>Insecta</taxon>
        <taxon>Pterygota</taxon>
        <taxon>Neoptera</taxon>
        <taxon>Endopterygota</taxon>
        <taxon>Hymenoptera</taxon>
        <taxon>Apocrita</taxon>
        <taxon>Proctotrupomorpha</taxon>
        <taxon>Chalcidoidea</taxon>
        <taxon>Trichogrammatidae</taxon>
        <taxon>Trichogramma</taxon>
    </lineage>
</organism>
<dbReference type="CDD" id="cd02576">
    <property type="entry name" value="PseudoU_synth_ScPUS7"/>
    <property type="match status" value="1"/>
</dbReference>
<evidence type="ECO:0000256" key="5">
    <source>
        <dbReference type="SAM" id="MobiDB-lite"/>
    </source>
</evidence>
<feature type="compositionally biased region" description="Basic and acidic residues" evidence="5">
    <location>
        <begin position="54"/>
        <end position="63"/>
    </location>
</feature>
<accession>A0ABD2XFP4</accession>
<evidence type="ECO:0000256" key="3">
    <source>
        <dbReference type="ARBA" id="ARBA00023235"/>
    </source>
</evidence>
<dbReference type="InterPro" id="IPR042214">
    <property type="entry name" value="TruD_catalytic"/>
</dbReference>
<feature type="compositionally biased region" description="Basic and acidic residues" evidence="5">
    <location>
        <begin position="683"/>
        <end position="712"/>
    </location>
</feature>
<dbReference type="InterPro" id="IPR011760">
    <property type="entry name" value="PsdUridine_synth_TruD_insert"/>
</dbReference>